<comment type="catalytic activity">
    <reaction evidence="6">
        <text>1D-myo-inositol 3,4-bisphosphate + H2O = 1D-myo-inositol 3-phosphate + phosphate</text>
        <dbReference type="Rhea" id="RHEA:43388"/>
        <dbReference type="ChEBI" id="CHEBI:15377"/>
        <dbReference type="ChEBI" id="CHEBI:43474"/>
        <dbReference type="ChEBI" id="CHEBI:58401"/>
        <dbReference type="ChEBI" id="CHEBI:83241"/>
    </reaction>
</comment>
<proteinExistence type="inferred from homology"/>
<evidence type="ECO:0000313" key="9">
    <source>
        <dbReference type="Proteomes" id="UP000727407"/>
    </source>
</evidence>
<dbReference type="PANTHER" id="PTHR12187">
    <property type="entry name" value="AGAP000124-PA"/>
    <property type="match status" value="1"/>
</dbReference>
<comment type="pathway">
    <text evidence="1">Signal transduction; phosphatidylinositol signaling pathway.</text>
</comment>
<feature type="non-terminal residue" evidence="8">
    <location>
        <position position="116"/>
    </location>
</feature>
<dbReference type="InterPro" id="IPR035892">
    <property type="entry name" value="C2_domain_sf"/>
</dbReference>
<dbReference type="PANTHER" id="PTHR12187:SF3">
    <property type="entry name" value="INOSITOL POLYPHOSPHATE 4-PHOSPHATASE TYPE II"/>
    <property type="match status" value="1"/>
</dbReference>
<gene>
    <name evidence="8" type="primary">inpp4b</name>
    <name evidence="8" type="ORF">DAT39_012259</name>
</gene>
<dbReference type="GO" id="GO:0016316">
    <property type="term" value="F:phosphatidylinositol-3,4-bisphosphate 4-phosphatase activity"/>
    <property type="evidence" value="ECO:0007669"/>
    <property type="project" value="UniProtKB-EC"/>
</dbReference>
<dbReference type="Proteomes" id="UP000727407">
    <property type="component" value="Unassembled WGS sequence"/>
</dbReference>
<dbReference type="InterPro" id="IPR000008">
    <property type="entry name" value="C2_dom"/>
</dbReference>
<evidence type="ECO:0000256" key="6">
    <source>
        <dbReference type="ARBA" id="ARBA00036183"/>
    </source>
</evidence>
<evidence type="ECO:0000259" key="7">
    <source>
        <dbReference type="PROSITE" id="PS50004"/>
    </source>
</evidence>
<protein>
    <recommendedName>
        <fullName evidence="3">phosphatidylinositol-3,4-bisphosphate 4-phosphatase</fullName>
        <ecNumber evidence="3">3.1.3.66</ecNumber>
    </recommendedName>
</protein>
<keyword evidence="4" id="KW-0378">Hydrolase</keyword>
<evidence type="ECO:0000256" key="1">
    <source>
        <dbReference type="ARBA" id="ARBA00004847"/>
    </source>
</evidence>
<sequence length="116" mass="12771">MLVGGDYMLVRACRELLAEFKDRKPNALVQVAVLDAHEQGIIAYACTEVVEGTRDPLFLTGVSLSPDWPVCEDSLIKLSVYDVKDKHHQMSSFLGSASFSVADLIKSKDQQLSLSL</sequence>
<dbReference type="EMBL" id="QNUK01000213">
    <property type="protein sequence ID" value="KAF5898031.1"/>
    <property type="molecule type" value="Genomic_DNA"/>
</dbReference>
<dbReference type="UniPathway" id="UPA00944"/>
<dbReference type="EC" id="3.1.3.66" evidence="3"/>
<evidence type="ECO:0000256" key="5">
    <source>
        <dbReference type="ARBA" id="ARBA00023098"/>
    </source>
</evidence>
<keyword evidence="5" id="KW-0443">Lipid metabolism</keyword>
<dbReference type="PROSITE" id="PS50004">
    <property type="entry name" value="C2"/>
    <property type="match status" value="1"/>
</dbReference>
<comment type="caution">
    <text evidence="8">The sequence shown here is derived from an EMBL/GenBank/DDBJ whole genome shotgun (WGS) entry which is preliminary data.</text>
</comment>
<feature type="domain" description="C2" evidence="7">
    <location>
        <begin position="1"/>
        <end position="114"/>
    </location>
</feature>
<dbReference type="OrthoDB" id="159395at2759"/>
<evidence type="ECO:0000256" key="3">
    <source>
        <dbReference type="ARBA" id="ARBA00013037"/>
    </source>
</evidence>
<evidence type="ECO:0000256" key="2">
    <source>
        <dbReference type="ARBA" id="ARBA00006306"/>
    </source>
</evidence>
<name>A0A8J4THP1_CLAMG</name>
<dbReference type="Gene3D" id="2.60.40.150">
    <property type="entry name" value="C2 domain"/>
    <property type="match status" value="1"/>
</dbReference>
<dbReference type="SUPFAM" id="SSF49562">
    <property type="entry name" value="C2 domain (Calcium/lipid-binding domain, CaLB)"/>
    <property type="match status" value="1"/>
</dbReference>
<evidence type="ECO:0000256" key="4">
    <source>
        <dbReference type="ARBA" id="ARBA00022801"/>
    </source>
</evidence>
<comment type="similarity">
    <text evidence="2">Belongs to the inositol 3,4-bisphosphate 4-phosphatase family.</text>
</comment>
<dbReference type="GO" id="GO:0005737">
    <property type="term" value="C:cytoplasm"/>
    <property type="evidence" value="ECO:0007669"/>
    <property type="project" value="TreeGrafter"/>
</dbReference>
<dbReference type="InterPro" id="IPR039034">
    <property type="entry name" value="INPP4"/>
</dbReference>
<organism evidence="8 9">
    <name type="scientific">Clarias magur</name>
    <name type="common">Asian catfish</name>
    <name type="synonym">Macropteronotus magur</name>
    <dbReference type="NCBI Taxonomy" id="1594786"/>
    <lineage>
        <taxon>Eukaryota</taxon>
        <taxon>Metazoa</taxon>
        <taxon>Chordata</taxon>
        <taxon>Craniata</taxon>
        <taxon>Vertebrata</taxon>
        <taxon>Euteleostomi</taxon>
        <taxon>Actinopterygii</taxon>
        <taxon>Neopterygii</taxon>
        <taxon>Teleostei</taxon>
        <taxon>Ostariophysi</taxon>
        <taxon>Siluriformes</taxon>
        <taxon>Clariidae</taxon>
        <taxon>Clarias</taxon>
    </lineage>
</organism>
<reference evidence="8" key="1">
    <citation type="submission" date="2020-07" db="EMBL/GenBank/DDBJ databases">
        <title>Clarias magur genome sequencing, assembly and annotation.</title>
        <authorList>
            <person name="Kushwaha B."/>
            <person name="Kumar R."/>
            <person name="Das P."/>
            <person name="Joshi C.G."/>
            <person name="Kumar D."/>
            <person name="Nagpure N.S."/>
            <person name="Pandey M."/>
            <person name="Agarwal S."/>
            <person name="Srivastava S."/>
            <person name="Singh M."/>
            <person name="Sahoo L."/>
            <person name="Jayasankar P."/>
            <person name="Meher P.K."/>
            <person name="Koringa P.G."/>
            <person name="Iquebal M.A."/>
            <person name="Das S.P."/>
            <person name="Bit A."/>
            <person name="Patnaik S."/>
            <person name="Patel N."/>
            <person name="Shah T.M."/>
            <person name="Hinsu A."/>
            <person name="Jena J.K."/>
        </authorList>
    </citation>
    <scope>NUCLEOTIDE SEQUENCE</scope>
    <source>
        <strain evidence="8">CIFAMagur01</strain>
        <tissue evidence="8">Testis</tissue>
    </source>
</reference>
<keyword evidence="9" id="KW-1185">Reference proteome</keyword>
<dbReference type="AlphaFoldDB" id="A0A8J4THP1"/>
<accession>A0A8J4THP1</accession>
<evidence type="ECO:0000313" key="8">
    <source>
        <dbReference type="EMBL" id="KAF5898031.1"/>
    </source>
</evidence>